<keyword evidence="7" id="KW-1185">Reference proteome</keyword>
<keyword evidence="3" id="KW-0804">Transcription</keyword>
<feature type="transmembrane region" description="Helical" evidence="4">
    <location>
        <begin position="174"/>
        <end position="193"/>
    </location>
</feature>
<feature type="transmembrane region" description="Helical" evidence="4">
    <location>
        <begin position="247"/>
        <end position="265"/>
    </location>
</feature>
<dbReference type="Pfam" id="PF00196">
    <property type="entry name" value="GerE"/>
    <property type="match status" value="1"/>
</dbReference>
<protein>
    <submittedName>
        <fullName evidence="6">Helix-turn-helix transcriptional regulator</fullName>
    </submittedName>
</protein>
<dbReference type="Proteomes" id="UP000253792">
    <property type="component" value="Unassembled WGS sequence"/>
</dbReference>
<dbReference type="InterPro" id="IPR000792">
    <property type="entry name" value="Tscrpt_reg_LuxR_C"/>
</dbReference>
<dbReference type="InterPro" id="IPR016032">
    <property type="entry name" value="Sig_transdc_resp-reg_C-effctor"/>
</dbReference>
<dbReference type="SMART" id="SM00421">
    <property type="entry name" value="HTH_LUXR"/>
    <property type="match status" value="1"/>
</dbReference>
<sequence>MKTAASAKLESNHKPAGGKPRFSAKMTAFASTGIACPLAWGFLINAFGGVSPSAQLPWTFSYLLLAVAVLLFAAVSRKASRFFTSGISAAVVGAFGALGALLLALTFTATPSIPLQFAAMALCACVLGWLYLQWGTFYAKLDLRHAVVYLLLANIGGSTLKALTHFVPFEVQCVFAMLLPIASVWMCRVALSGMENASAEKAVIRFDSHNMRGLWKVAVTIAAFSFVTAFLVSRFSGNQSQVPAVDFLLGRLLEMVISGIVLFVVVKLNKPFNFSQLWRIALLVLALDMLSQATFPEMTVLRCVESSAWDLIVLFAWLTLSDVAQHSKLPAPWVFGIGWACYTAPFAIGSMMSPAYSGGEHDAVIVVALMFVLLLVSSFCLEMRDQDTKWLFAELRGEPVSAPADYRSLEERCEEVGKQHKLTPRELEIMQLLCKGRTKAYIAETLYLTENTVKGHTKHIYSKLDVHSKQELLDLVER</sequence>
<dbReference type="Gene3D" id="1.10.10.10">
    <property type="entry name" value="Winged helix-like DNA-binding domain superfamily/Winged helix DNA-binding domain"/>
    <property type="match status" value="1"/>
</dbReference>
<dbReference type="InterPro" id="IPR036388">
    <property type="entry name" value="WH-like_DNA-bd_sf"/>
</dbReference>
<keyword evidence="4" id="KW-1133">Transmembrane helix</keyword>
<comment type="caution">
    <text evidence="6">The sequence shown here is derived from an EMBL/GenBank/DDBJ whole genome shotgun (WGS) entry which is preliminary data.</text>
</comment>
<evidence type="ECO:0000256" key="1">
    <source>
        <dbReference type="ARBA" id="ARBA00023015"/>
    </source>
</evidence>
<dbReference type="GO" id="GO:0006355">
    <property type="term" value="P:regulation of DNA-templated transcription"/>
    <property type="evidence" value="ECO:0007669"/>
    <property type="project" value="InterPro"/>
</dbReference>
<feature type="transmembrane region" description="Helical" evidence="4">
    <location>
        <begin position="28"/>
        <end position="50"/>
    </location>
</feature>
<dbReference type="STRING" id="1034345.GCA_000236865_00593"/>
<evidence type="ECO:0000256" key="3">
    <source>
        <dbReference type="ARBA" id="ARBA00023163"/>
    </source>
</evidence>
<keyword evidence="4" id="KW-0472">Membrane</keyword>
<dbReference type="AlphaFoldDB" id="A0A369LBU2"/>
<feature type="transmembrane region" description="Helical" evidence="4">
    <location>
        <begin position="331"/>
        <end position="351"/>
    </location>
</feature>
<evidence type="ECO:0000256" key="4">
    <source>
        <dbReference type="SAM" id="Phobius"/>
    </source>
</evidence>
<feature type="transmembrane region" description="Helical" evidence="4">
    <location>
        <begin position="87"/>
        <end position="107"/>
    </location>
</feature>
<keyword evidence="2" id="KW-0238">DNA-binding</keyword>
<feature type="transmembrane region" description="Helical" evidence="4">
    <location>
        <begin position="113"/>
        <end position="134"/>
    </location>
</feature>
<keyword evidence="1" id="KW-0805">Transcription regulation</keyword>
<dbReference type="PANTHER" id="PTHR44688">
    <property type="entry name" value="DNA-BINDING TRANSCRIPTIONAL ACTIVATOR DEVR_DOSR"/>
    <property type="match status" value="1"/>
</dbReference>
<organism evidence="6 7">
    <name type="scientific">Senegalimassilia anaerobia</name>
    <dbReference type="NCBI Taxonomy" id="1473216"/>
    <lineage>
        <taxon>Bacteria</taxon>
        <taxon>Bacillati</taxon>
        <taxon>Actinomycetota</taxon>
        <taxon>Coriobacteriia</taxon>
        <taxon>Coriobacteriales</taxon>
        <taxon>Coriobacteriaceae</taxon>
        <taxon>Senegalimassilia</taxon>
    </lineage>
</organism>
<evidence type="ECO:0000313" key="7">
    <source>
        <dbReference type="Proteomes" id="UP000253792"/>
    </source>
</evidence>
<evidence type="ECO:0000259" key="5">
    <source>
        <dbReference type="PROSITE" id="PS50043"/>
    </source>
</evidence>
<dbReference type="EMBL" id="PPTP01000004">
    <property type="protein sequence ID" value="RDB55625.1"/>
    <property type="molecule type" value="Genomic_DNA"/>
</dbReference>
<dbReference type="OrthoDB" id="9808843at2"/>
<accession>A0A369LBU2</accession>
<proteinExistence type="predicted"/>
<feature type="domain" description="HTH luxR-type" evidence="5">
    <location>
        <begin position="415"/>
        <end position="478"/>
    </location>
</feature>
<keyword evidence="4" id="KW-0812">Transmembrane</keyword>
<feature type="transmembrane region" description="Helical" evidence="4">
    <location>
        <begin position="363"/>
        <end position="381"/>
    </location>
</feature>
<dbReference type="PRINTS" id="PR00038">
    <property type="entry name" value="HTHLUXR"/>
</dbReference>
<feature type="transmembrane region" description="Helical" evidence="4">
    <location>
        <begin position="146"/>
        <end position="168"/>
    </location>
</feature>
<feature type="transmembrane region" description="Helical" evidence="4">
    <location>
        <begin position="56"/>
        <end position="75"/>
    </location>
</feature>
<dbReference type="GO" id="GO:0003677">
    <property type="term" value="F:DNA binding"/>
    <property type="evidence" value="ECO:0007669"/>
    <property type="project" value="UniProtKB-KW"/>
</dbReference>
<dbReference type="PROSITE" id="PS50043">
    <property type="entry name" value="HTH_LUXR_2"/>
    <property type="match status" value="1"/>
</dbReference>
<reference evidence="6 7" key="1">
    <citation type="journal article" date="2018" name="Elife">
        <title>Discovery and characterization of a prevalent human gut bacterial enzyme sufficient for the inactivation of a family of plant toxins.</title>
        <authorList>
            <person name="Koppel N."/>
            <person name="Bisanz J.E."/>
            <person name="Pandelia M.E."/>
            <person name="Turnbaugh P.J."/>
            <person name="Balskus E.P."/>
        </authorList>
    </citation>
    <scope>NUCLEOTIDE SEQUENCE [LARGE SCALE GENOMIC DNA]</scope>
    <source>
        <strain evidence="7">anaerobia AP69FAA</strain>
    </source>
</reference>
<dbReference type="CDD" id="cd06170">
    <property type="entry name" value="LuxR_C_like"/>
    <property type="match status" value="1"/>
</dbReference>
<evidence type="ECO:0000256" key="2">
    <source>
        <dbReference type="ARBA" id="ARBA00023125"/>
    </source>
</evidence>
<dbReference type="RefSeq" id="WP_114620578.1">
    <property type="nucleotide sequence ID" value="NZ_PPTP01000004.1"/>
</dbReference>
<dbReference type="PANTHER" id="PTHR44688:SF16">
    <property type="entry name" value="DNA-BINDING TRANSCRIPTIONAL ACTIVATOR DEVR_DOSR"/>
    <property type="match status" value="1"/>
</dbReference>
<gene>
    <name evidence="6" type="ORF">C1880_05220</name>
</gene>
<dbReference type="SUPFAM" id="SSF46894">
    <property type="entry name" value="C-terminal effector domain of the bipartite response regulators"/>
    <property type="match status" value="1"/>
</dbReference>
<name>A0A369LBU2_9ACTN</name>
<feature type="transmembrane region" description="Helical" evidence="4">
    <location>
        <begin position="214"/>
        <end position="235"/>
    </location>
</feature>
<evidence type="ECO:0000313" key="6">
    <source>
        <dbReference type="EMBL" id="RDB55625.1"/>
    </source>
</evidence>